<evidence type="ECO:0000256" key="1">
    <source>
        <dbReference type="SAM" id="MobiDB-lite"/>
    </source>
</evidence>
<evidence type="ECO:0008006" key="5">
    <source>
        <dbReference type="Google" id="ProtNLM"/>
    </source>
</evidence>
<sequence>MTRRTSVLSAAAGMLLASTAIVAAQDQNSAGQSDSTPDKITCAQISTMDTATVPGVLYFISGYSQGHRAGLAGEVMNGETTELNAGGNDVSSESSSSTSDSASTSDSSSTNSDSATTDGQASGSDSATTGSDSASSSSTDHAAGDSSAQVGKITGYFEIPVEQLILACGQSPDRSVSDLLDEESRKQGGASSDGSASDSSSTNANDTSASSSSGGSDTSSDTTSSGSKSK</sequence>
<dbReference type="AlphaFoldDB" id="A0A927FUY4"/>
<comment type="caution">
    <text evidence="3">The sequence shown here is derived from an EMBL/GenBank/DDBJ whole genome shotgun (WGS) entry which is preliminary data.</text>
</comment>
<protein>
    <recommendedName>
        <fullName evidence="5">Secreted protein</fullName>
    </recommendedName>
</protein>
<dbReference type="RefSeq" id="WP_191774687.1">
    <property type="nucleotide sequence ID" value="NZ_JACYFU010000002.1"/>
</dbReference>
<reference evidence="3" key="1">
    <citation type="submission" date="2020-09" db="EMBL/GenBank/DDBJ databases">
        <title>Genome seq and assembly of Devosia sp.</title>
        <authorList>
            <person name="Chhetri G."/>
        </authorList>
    </citation>
    <scope>NUCLEOTIDE SEQUENCE</scope>
    <source>
        <strain evidence="3">PTR5</strain>
    </source>
</reference>
<feature type="region of interest" description="Disordered" evidence="1">
    <location>
        <begin position="173"/>
        <end position="230"/>
    </location>
</feature>
<organism evidence="3 4">
    <name type="scientific">Devosia oryzisoli</name>
    <dbReference type="NCBI Taxonomy" id="2774138"/>
    <lineage>
        <taxon>Bacteria</taxon>
        <taxon>Pseudomonadati</taxon>
        <taxon>Pseudomonadota</taxon>
        <taxon>Alphaproteobacteria</taxon>
        <taxon>Hyphomicrobiales</taxon>
        <taxon>Devosiaceae</taxon>
        <taxon>Devosia</taxon>
    </lineage>
</organism>
<feature type="region of interest" description="Disordered" evidence="1">
    <location>
        <begin position="80"/>
        <end position="147"/>
    </location>
</feature>
<dbReference type="EMBL" id="JACYFU010000002">
    <property type="protein sequence ID" value="MBD8065624.1"/>
    <property type="molecule type" value="Genomic_DNA"/>
</dbReference>
<evidence type="ECO:0000256" key="2">
    <source>
        <dbReference type="SAM" id="SignalP"/>
    </source>
</evidence>
<feature type="compositionally biased region" description="Low complexity" evidence="1">
    <location>
        <begin position="91"/>
        <end position="147"/>
    </location>
</feature>
<proteinExistence type="predicted"/>
<evidence type="ECO:0000313" key="4">
    <source>
        <dbReference type="Proteomes" id="UP000654108"/>
    </source>
</evidence>
<feature type="signal peptide" evidence="2">
    <location>
        <begin position="1"/>
        <end position="23"/>
    </location>
</feature>
<gene>
    <name evidence="3" type="ORF">IC608_09060</name>
</gene>
<name>A0A927FUY4_9HYPH</name>
<dbReference type="Proteomes" id="UP000654108">
    <property type="component" value="Unassembled WGS sequence"/>
</dbReference>
<accession>A0A927FUY4</accession>
<feature type="chain" id="PRO_5037648025" description="Secreted protein" evidence="2">
    <location>
        <begin position="24"/>
        <end position="230"/>
    </location>
</feature>
<feature type="compositionally biased region" description="Low complexity" evidence="1">
    <location>
        <begin position="189"/>
        <end position="230"/>
    </location>
</feature>
<keyword evidence="4" id="KW-1185">Reference proteome</keyword>
<keyword evidence="2" id="KW-0732">Signal</keyword>
<evidence type="ECO:0000313" key="3">
    <source>
        <dbReference type="EMBL" id="MBD8065624.1"/>
    </source>
</evidence>